<dbReference type="GO" id="GO:0008859">
    <property type="term" value="F:exoribonuclease II activity"/>
    <property type="evidence" value="ECO:0007669"/>
    <property type="project" value="UniProtKB-UniRule"/>
</dbReference>
<dbReference type="InterPro" id="IPR012340">
    <property type="entry name" value="NA-bd_OB-fold"/>
</dbReference>
<sequence>MARKNKDPHASREAEKYENPIPSREFILSMMEEIAEPVSYESLCEALNLADDPQQSEALRRRLIAMSRDGQLISNRRGVFGLADKMELIKGRVQGNKEGSGFFVPQDGSGDLFLPPNEMLRVFDGDMVLARVAGVDRRGRKEGMIVEILERRTNQVVGRFYKDSGFGLVVPDNRRISQEVLIPENAQGKAEDGQFVVARLTNYPDRRRKATGEVVEILGDHMAPGMEIDVAVRSHGIPHEWPQAVESALGSLPTTVSKDELKGRQDLRKLPFVTIDGEDAKDFDDAVYCEPGPHGTAKLFVAIADVSHYVKPGESLDIEAQNRGNSVYFPGHVIPMLPEVLSNGLCSLNPHCDRLVMVCEMELGRTGMLKSYRFYEGVIWSHARLTYTEVAEMLEAEPEGEARARSKVRLQARYAEVLPHLEALYEVYQKLSAARRKSGAMDFSGNETRIVFGETRKIREIVPVIRNDAHRLIEECMLMANICAAQCLSESELPALYRVHDGPNMDKMDNLKAFLKERGILLSRSAKPTPKDYQRVLEMTAERPDGHLIQTMMVRSMLQAVYQVENNGHFGLNFDAYTHFTSPIRRYPDLLVHRAIRYLIRNGKMPGKAIKVAGAGKLAKRDIYPYQEKEMQQFGEDCSVSERRADAASYDVLDWLKCEYVMDRVGEEFDGTISSVTGFGLFVQLNDIYVEGLVHITALDNDYYQFDPVKQWLRGERNGVTFRLGDPVRVRVARVDLDERKIDLQWVSGRGDTDNKGGAAKRNAKSSNAKRKPAGKKKSVSGGSAAVKAGGKQTANPAARKTAKKKNVRKKAGGSKAKAAAAGAKKAGAGKAKPKAAKKSARRKSNAKRQVLD</sequence>
<dbReference type="InterPro" id="IPR013223">
    <property type="entry name" value="RNase_B_OB_dom"/>
</dbReference>
<dbReference type="Pfam" id="PF17876">
    <property type="entry name" value="CSD2"/>
    <property type="match status" value="1"/>
</dbReference>
<keyword evidence="7 8" id="KW-0694">RNA-binding</keyword>
<dbReference type="NCBIfam" id="TIGR02063">
    <property type="entry name" value="RNase_R"/>
    <property type="match status" value="1"/>
</dbReference>
<evidence type="ECO:0000256" key="5">
    <source>
        <dbReference type="ARBA" id="ARBA00022801"/>
    </source>
</evidence>
<evidence type="ECO:0000256" key="8">
    <source>
        <dbReference type="HAMAP-Rule" id="MF_01895"/>
    </source>
</evidence>
<dbReference type="NCBIfam" id="TIGR00358">
    <property type="entry name" value="3_prime_RNase"/>
    <property type="match status" value="1"/>
</dbReference>
<dbReference type="Pfam" id="PF00575">
    <property type="entry name" value="S1"/>
    <property type="match status" value="1"/>
</dbReference>
<dbReference type="Gene3D" id="2.40.50.140">
    <property type="entry name" value="Nucleic acid-binding proteins"/>
    <property type="match status" value="2"/>
</dbReference>
<dbReference type="InterPro" id="IPR040476">
    <property type="entry name" value="CSD2"/>
</dbReference>
<feature type="compositionally biased region" description="Low complexity" evidence="9">
    <location>
        <begin position="780"/>
        <end position="792"/>
    </location>
</feature>
<gene>
    <name evidence="8 11" type="primary">rnr</name>
    <name evidence="11" type="ORF">GCM10011403_07700</name>
</gene>
<dbReference type="InterPro" id="IPR022966">
    <property type="entry name" value="RNase_II/R_CS"/>
</dbReference>
<feature type="region of interest" description="Disordered" evidence="9">
    <location>
        <begin position="748"/>
        <end position="853"/>
    </location>
</feature>
<comment type="caution">
    <text evidence="11">The sequence shown here is derived from an EMBL/GenBank/DDBJ whole genome shotgun (WGS) entry which is preliminary data.</text>
</comment>
<organism evidence="11 12">
    <name type="scientific">Pseudohongiella nitratireducens</name>
    <dbReference type="NCBI Taxonomy" id="1768907"/>
    <lineage>
        <taxon>Bacteria</taxon>
        <taxon>Pseudomonadati</taxon>
        <taxon>Pseudomonadota</taxon>
        <taxon>Gammaproteobacteria</taxon>
        <taxon>Pseudomonadales</taxon>
        <taxon>Pseudohongiellaceae</taxon>
        <taxon>Pseudohongiella</taxon>
    </lineage>
</organism>
<dbReference type="SUPFAM" id="SSF50249">
    <property type="entry name" value="Nucleic acid-binding proteins"/>
    <property type="match status" value="4"/>
</dbReference>
<dbReference type="InterPro" id="IPR001900">
    <property type="entry name" value="RNase_II/R"/>
</dbReference>
<dbReference type="InterPro" id="IPR004476">
    <property type="entry name" value="RNase_II/RNase_R"/>
</dbReference>
<dbReference type="Pfam" id="PF00773">
    <property type="entry name" value="RNB"/>
    <property type="match status" value="1"/>
</dbReference>
<dbReference type="SMART" id="SM00357">
    <property type="entry name" value="CSP"/>
    <property type="match status" value="2"/>
</dbReference>
<dbReference type="InterPro" id="IPR003029">
    <property type="entry name" value="S1_domain"/>
</dbReference>
<comment type="function">
    <text evidence="8">3'-5' exoribonuclease that releases 5'-nucleoside monophosphates and is involved in maturation of structured RNAs.</text>
</comment>
<dbReference type="SMART" id="SM00955">
    <property type="entry name" value="RNB"/>
    <property type="match status" value="1"/>
</dbReference>
<dbReference type="InterPro" id="IPR011129">
    <property type="entry name" value="CSD"/>
</dbReference>
<name>A0A917GPP4_9GAMM</name>
<dbReference type="GO" id="GO:0005829">
    <property type="term" value="C:cytosol"/>
    <property type="evidence" value="ECO:0007669"/>
    <property type="project" value="TreeGrafter"/>
</dbReference>
<dbReference type="CDD" id="cd04471">
    <property type="entry name" value="S1_RNase_R"/>
    <property type="match status" value="1"/>
</dbReference>
<dbReference type="EC" id="3.1.13.1" evidence="8"/>
<reference evidence="11" key="1">
    <citation type="journal article" date="2014" name="Int. J. Syst. Evol. Microbiol.">
        <title>Complete genome sequence of Corynebacterium casei LMG S-19264T (=DSM 44701T), isolated from a smear-ripened cheese.</title>
        <authorList>
            <consortium name="US DOE Joint Genome Institute (JGI-PGF)"/>
            <person name="Walter F."/>
            <person name="Albersmeier A."/>
            <person name="Kalinowski J."/>
            <person name="Ruckert C."/>
        </authorList>
    </citation>
    <scope>NUCLEOTIDE SEQUENCE</scope>
    <source>
        <strain evidence="11">CGMCC 1.15425</strain>
    </source>
</reference>
<accession>A0A917GPP4</accession>
<reference evidence="11" key="2">
    <citation type="submission" date="2020-09" db="EMBL/GenBank/DDBJ databases">
        <authorList>
            <person name="Sun Q."/>
            <person name="Zhou Y."/>
        </authorList>
    </citation>
    <scope>NUCLEOTIDE SEQUENCE</scope>
    <source>
        <strain evidence="11">CGMCC 1.15425</strain>
    </source>
</reference>
<comment type="subcellular location">
    <subcellularLocation>
        <location evidence="2 8">Cytoplasm</location>
    </subcellularLocation>
</comment>
<dbReference type="AlphaFoldDB" id="A0A917GPP4"/>
<evidence type="ECO:0000259" key="10">
    <source>
        <dbReference type="PROSITE" id="PS50126"/>
    </source>
</evidence>
<dbReference type="PROSITE" id="PS50126">
    <property type="entry name" value="S1"/>
    <property type="match status" value="1"/>
</dbReference>
<keyword evidence="12" id="KW-1185">Reference proteome</keyword>
<comment type="similarity">
    <text evidence="8">Belongs to the RNR ribonuclease family. RNase R subfamily.</text>
</comment>
<keyword evidence="3 8" id="KW-0963">Cytoplasm</keyword>
<protein>
    <recommendedName>
        <fullName evidence="8">Ribonuclease R</fullName>
        <shortName evidence="8">RNase R</shortName>
        <ecNumber evidence="8">3.1.13.1</ecNumber>
    </recommendedName>
</protein>
<keyword evidence="6 8" id="KW-0269">Exonuclease</keyword>
<dbReference type="PANTHER" id="PTHR23355">
    <property type="entry name" value="RIBONUCLEASE"/>
    <property type="match status" value="1"/>
</dbReference>
<feature type="compositionally biased region" description="Basic residues" evidence="9">
    <location>
        <begin position="801"/>
        <end position="813"/>
    </location>
</feature>
<feature type="compositionally biased region" description="Basic residues" evidence="9">
    <location>
        <begin position="832"/>
        <end position="847"/>
    </location>
</feature>
<evidence type="ECO:0000256" key="3">
    <source>
        <dbReference type="ARBA" id="ARBA00022490"/>
    </source>
</evidence>
<dbReference type="Proteomes" id="UP000627715">
    <property type="component" value="Unassembled WGS sequence"/>
</dbReference>
<dbReference type="InterPro" id="IPR011805">
    <property type="entry name" value="RNase_R"/>
</dbReference>
<feature type="compositionally biased region" description="Low complexity" evidence="9">
    <location>
        <begin position="814"/>
        <end position="831"/>
    </location>
</feature>
<dbReference type="Pfam" id="PF08206">
    <property type="entry name" value="OB_RNB"/>
    <property type="match status" value="1"/>
</dbReference>
<dbReference type="GO" id="GO:0003723">
    <property type="term" value="F:RNA binding"/>
    <property type="evidence" value="ECO:0007669"/>
    <property type="project" value="UniProtKB-UniRule"/>
</dbReference>
<dbReference type="OrthoDB" id="9764149at2"/>
<evidence type="ECO:0000256" key="4">
    <source>
        <dbReference type="ARBA" id="ARBA00022722"/>
    </source>
</evidence>
<comment type="catalytic activity">
    <reaction evidence="1 8">
        <text>Exonucleolytic cleavage in the 3'- to 5'-direction to yield nucleoside 5'-phosphates.</text>
        <dbReference type="EC" id="3.1.13.1"/>
    </reaction>
</comment>
<keyword evidence="4 8" id="KW-0540">Nuclease</keyword>
<evidence type="ECO:0000256" key="7">
    <source>
        <dbReference type="ARBA" id="ARBA00022884"/>
    </source>
</evidence>
<dbReference type="RefSeq" id="WP_068809880.1">
    <property type="nucleotide sequence ID" value="NZ_BMIY01000003.1"/>
</dbReference>
<evidence type="ECO:0000256" key="6">
    <source>
        <dbReference type="ARBA" id="ARBA00022839"/>
    </source>
</evidence>
<feature type="domain" description="S1 motif" evidence="10">
    <location>
        <begin position="666"/>
        <end position="747"/>
    </location>
</feature>
<dbReference type="SMART" id="SM00316">
    <property type="entry name" value="S1"/>
    <property type="match status" value="1"/>
</dbReference>
<dbReference type="HAMAP" id="MF_01895">
    <property type="entry name" value="RNase_R"/>
    <property type="match status" value="1"/>
</dbReference>
<evidence type="ECO:0000313" key="12">
    <source>
        <dbReference type="Proteomes" id="UP000627715"/>
    </source>
</evidence>
<dbReference type="EMBL" id="BMIY01000003">
    <property type="protein sequence ID" value="GGG52960.1"/>
    <property type="molecule type" value="Genomic_DNA"/>
</dbReference>
<evidence type="ECO:0000256" key="2">
    <source>
        <dbReference type="ARBA" id="ARBA00004496"/>
    </source>
</evidence>
<evidence type="ECO:0000256" key="9">
    <source>
        <dbReference type="SAM" id="MobiDB-lite"/>
    </source>
</evidence>
<dbReference type="PROSITE" id="PS01175">
    <property type="entry name" value="RIBONUCLEASE_II"/>
    <property type="match status" value="1"/>
</dbReference>
<keyword evidence="5 8" id="KW-0378">Hydrolase</keyword>
<evidence type="ECO:0000313" key="11">
    <source>
        <dbReference type="EMBL" id="GGG52960.1"/>
    </source>
</evidence>
<feature type="compositionally biased region" description="Basic residues" evidence="9">
    <location>
        <begin position="762"/>
        <end position="779"/>
    </location>
</feature>
<dbReference type="InterPro" id="IPR050180">
    <property type="entry name" value="RNR_Ribonuclease"/>
</dbReference>
<dbReference type="GO" id="GO:0006402">
    <property type="term" value="P:mRNA catabolic process"/>
    <property type="evidence" value="ECO:0007669"/>
    <property type="project" value="TreeGrafter"/>
</dbReference>
<dbReference type="PANTHER" id="PTHR23355:SF9">
    <property type="entry name" value="DIS3-LIKE EXONUCLEASE 2"/>
    <property type="match status" value="1"/>
</dbReference>
<proteinExistence type="inferred from homology"/>
<evidence type="ECO:0000256" key="1">
    <source>
        <dbReference type="ARBA" id="ARBA00001849"/>
    </source>
</evidence>